<evidence type="ECO:0000313" key="4">
    <source>
        <dbReference type="Proteomes" id="UP001652461"/>
    </source>
</evidence>
<comment type="caution">
    <text evidence="3">The sequence shown here is derived from an EMBL/GenBank/DDBJ whole genome shotgun (WGS) entry which is preliminary data.</text>
</comment>
<dbReference type="EMBL" id="JAOQKC010000011">
    <property type="protein sequence ID" value="MCU6697167.1"/>
    <property type="molecule type" value="Genomic_DNA"/>
</dbReference>
<feature type="domain" description="SIS" evidence="2">
    <location>
        <begin position="28"/>
        <end position="169"/>
    </location>
</feature>
<dbReference type="PROSITE" id="PS51464">
    <property type="entry name" value="SIS"/>
    <property type="match status" value="1"/>
</dbReference>
<dbReference type="Pfam" id="PF01380">
    <property type="entry name" value="SIS"/>
    <property type="match status" value="1"/>
</dbReference>
<comment type="similarity">
    <text evidence="1">Belongs to the SIS family. PHI subfamily.</text>
</comment>
<dbReference type="PANTHER" id="PTHR43443">
    <property type="entry name" value="3-HEXULOSE-6-PHOSPHATE ISOMERASE"/>
    <property type="match status" value="1"/>
</dbReference>
<evidence type="ECO:0000256" key="1">
    <source>
        <dbReference type="ARBA" id="ARBA00009235"/>
    </source>
</evidence>
<dbReference type="InterPro" id="IPR001347">
    <property type="entry name" value="SIS_dom"/>
</dbReference>
<evidence type="ECO:0000313" key="3">
    <source>
        <dbReference type="EMBL" id="MCU6697167.1"/>
    </source>
</evidence>
<dbReference type="InterPro" id="IPR017552">
    <property type="entry name" value="PHI/rmpB"/>
</dbReference>
<dbReference type="CDD" id="cd05005">
    <property type="entry name" value="SIS_PHI"/>
    <property type="match status" value="1"/>
</dbReference>
<dbReference type="PANTHER" id="PTHR43443:SF1">
    <property type="entry name" value="3-HEXULOSE-6-PHOSPHATE ISOMERASE"/>
    <property type="match status" value="1"/>
</dbReference>
<accession>A0ABT2RYC2</accession>
<sequence length="182" mass="19462">MSLMYTESILKELGQAVSGIREEELQKAADLILGAGQIFCDGLGRSGLSCKAFAMRLMHLGCRSYFVGETTTTAIQKGDLLLLCSGSGESKALISHGEKAKEKGAALLLVTGNPESTLGKMADVTLVVKAPKKEDREAASIMPMGTLFEGGSCLVFENLVLVLMKAKNETSESMFKRHANLE</sequence>
<reference evidence="3 4" key="1">
    <citation type="journal article" date="2021" name="ISME Commun">
        <title>Automated analysis of genomic sequences facilitates high-throughput and comprehensive description of bacteria.</title>
        <authorList>
            <person name="Hitch T.C.A."/>
        </authorList>
    </citation>
    <scope>NUCLEOTIDE SEQUENCE [LARGE SCALE GENOMIC DNA]</scope>
    <source>
        <strain evidence="3 4">Sanger_04</strain>
    </source>
</reference>
<organism evidence="3 4">
    <name type="scientific">Laedolimicola ammoniilytica</name>
    <dbReference type="NCBI Taxonomy" id="2981771"/>
    <lineage>
        <taxon>Bacteria</taxon>
        <taxon>Bacillati</taxon>
        <taxon>Bacillota</taxon>
        <taxon>Clostridia</taxon>
        <taxon>Lachnospirales</taxon>
        <taxon>Lachnospiraceae</taxon>
        <taxon>Laedolimicola</taxon>
    </lineage>
</organism>
<proteinExistence type="inferred from homology"/>
<dbReference type="RefSeq" id="WP_158363622.1">
    <property type="nucleotide sequence ID" value="NZ_JAOQKC010000011.1"/>
</dbReference>
<gene>
    <name evidence="3" type="primary">hxlB</name>
    <name evidence="3" type="ORF">OCV63_09675</name>
</gene>
<dbReference type="NCBIfam" id="TIGR03127">
    <property type="entry name" value="RuMP_HxlB"/>
    <property type="match status" value="1"/>
</dbReference>
<dbReference type="Proteomes" id="UP001652461">
    <property type="component" value="Unassembled WGS sequence"/>
</dbReference>
<dbReference type="Gene3D" id="3.40.50.10490">
    <property type="entry name" value="Glucose-6-phosphate isomerase like protein, domain 1"/>
    <property type="match status" value="1"/>
</dbReference>
<protein>
    <submittedName>
        <fullName evidence="3">6-phospho-3-hexuloisomerase</fullName>
    </submittedName>
</protein>
<dbReference type="InterPro" id="IPR046348">
    <property type="entry name" value="SIS_dom_sf"/>
</dbReference>
<keyword evidence="4" id="KW-1185">Reference proteome</keyword>
<dbReference type="SUPFAM" id="SSF53697">
    <property type="entry name" value="SIS domain"/>
    <property type="match status" value="1"/>
</dbReference>
<name>A0ABT2RYC2_9FIRM</name>
<evidence type="ECO:0000259" key="2">
    <source>
        <dbReference type="PROSITE" id="PS51464"/>
    </source>
</evidence>